<organism evidence="2">
    <name type="scientific">Siphoviridae sp. ctr2f5</name>
    <dbReference type="NCBI Taxonomy" id="2825684"/>
    <lineage>
        <taxon>Viruses</taxon>
        <taxon>Duplodnaviria</taxon>
        <taxon>Heunggongvirae</taxon>
        <taxon>Uroviricota</taxon>
        <taxon>Caudoviricetes</taxon>
    </lineage>
</organism>
<reference evidence="2" key="1">
    <citation type="journal article" date="2021" name="Proc. Natl. Acad. Sci. U.S.A.">
        <title>A Catalog of Tens of Thousands of Viruses from Human Metagenomes Reveals Hidden Associations with Chronic Diseases.</title>
        <authorList>
            <person name="Tisza M.J."/>
            <person name="Buck C.B."/>
        </authorList>
    </citation>
    <scope>NUCLEOTIDE SEQUENCE</scope>
    <source>
        <strain evidence="2">Ctr2f5</strain>
    </source>
</reference>
<protein>
    <submittedName>
        <fullName evidence="2">Uncharacterized protein</fullName>
    </submittedName>
</protein>
<keyword evidence="1" id="KW-0812">Transmembrane</keyword>
<proteinExistence type="predicted"/>
<accession>A0A8S5QE76</accession>
<keyword evidence="1" id="KW-0472">Membrane</keyword>
<keyword evidence="1" id="KW-1133">Transmembrane helix</keyword>
<evidence type="ECO:0000256" key="1">
    <source>
        <dbReference type="SAM" id="Phobius"/>
    </source>
</evidence>
<dbReference type="EMBL" id="BK015639">
    <property type="protein sequence ID" value="DAE17376.1"/>
    <property type="molecule type" value="Genomic_DNA"/>
</dbReference>
<feature type="transmembrane region" description="Helical" evidence="1">
    <location>
        <begin position="6"/>
        <end position="28"/>
    </location>
</feature>
<name>A0A8S5QE76_9CAUD</name>
<sequence length="29" mass="3640">MYLFLPYVNFAPFLFQIYFLFIIVVSFMR</sequence>
<evidence type="ECO:0000313" key="2">
    <source>
        <dbReference type="EMBL" id="DAE17376.1"/>
    </source>
</evidence>